<evidence type="ECO:0000313" key="2">
    <source>
        <dbReference type="EMBL" id="CAI2379828.1"/>
    </source>
</evidence>
<dbReference type="AlphaFoldDB" id="A0AAD1XUW6"/>
<reference evidence="2" key="1">
    <citation type="submission" date="2023-07" db="EMBL/GenBank/DDBJ databases">
        <authorList>
            <consortium name="AG Swart"/>
            <person name="Singh M."/>
            <person name="Singh A."/>
            <person name="Seah K."/>
            <person name="Emmerich C."/>
        </authorList>
    </citation>
    <scope>NUCLEOTIDE SEQUENCE</scope>
    <source>
        <strain evidence="2">DP1</strain>
    </source>
</reference>
<evidence type="ECO:0000313" key="3">
    <source>
        <dbReference type="Proteomes" id="UP001295684"/>
    </source>
</evidence>
<feature type="compositionally biased region" description="Basic residues" evidence="1">
    <location>
        <begin position="314"/>
        <end position="331"/>
    </location>
</feature>
<name>A0AAD1XUW6_EUPCR</name>
<gene>
    <name evidence="2" type="ORF">ECRASSUSDP1_LOCUS21246</name>
</gene>
<comment type="caution">
    <text evidence="2">The sequence shown here is derived from an EMBL/GenBank/DDBJ whole genome shotgun (WGS) entry which is preliminary data.</text>
</comment>
<protein>
    <submittedName>
        <fullName evidence="2">Uncharacterized protein</fullName>
    </submittedName>
</protein>
<evidence type="ECO:0000256" key="1">
    <source>
        <dbReference type="SAM" id="MobiDB-lite"/>
    </source>
</evidence>
<sequence>MKANKFRSGSKLKRVVINKKEIGKLPYGLSKARILQNMTPEVKKPLRTKSRFLEPIEMKAPSRKHSNSDEINYLKKEISTLITKLGISEVMKDPEKAIKLDEALSKNKLTGGVRSRLRNNKSFDHVESRNPKKLKPLNINIRDHISKFQNRMHSNKRTSPTENVIKIDENKDMFYADGERWKVEKLEKGTSWKKRFQMMYRAKMQRLDNKIKATPAYQDYRSIMKEDSIMGRRRVLHSIYDTIDESFKDKDSSIDKDLIKTDHFIESLSQMTKNFSSKLFLKMPLEKMLEHFKDPAWLEESDDEDLFPLLMGGKKSKRKSANKSSRKRINSKGRNSVAKSSQGRKLSDAPYLMSESTQHLEVEKKSPRKKSHQLLPEIKPKDELLININIKAKRKGSRF</sequence>
<dbReference type="Proteomes" id="UP001295684">
    <property type="component" value="Unassembled WGS sequence"/>
</dbReference>
<keyword evidence="3" id="KW-1185">Reference proteome</keyword>
<accession>A0AAD1XUW6</accession>
<feature type="region of interest" description="Disordered" evidence="1">
    <location>
        <begin position="309"/>
        <end position="378"/>
    </location>
</feature>
<proteinExistence type="predicted"/>
<organism evidence="2 3">
    <name type="scientific">Euplotes crassus</name>
    <dbReference type="NCBI Taxonomy" id="5936"/>
    <lineage>
        <taxon>Eukaryota</taxon>
        <taxon>Sar</taxon>
        <taxon>Alveolata</taxon>
        <taxon>Ciliophora</taxon>
        <taxon>Intramacronucleata</taxon>
        <taxon>Spirotrichea</taxon>
        <taxon>Hypotrichia</taxon>
        <taxon>Euplotida</taxon>
        <taxon>Euplotidae</taxon>
        <taxon>Moneuplotes</taxon>
    </lineage>
</organism>
<dbReference type="EMBL" id="CAMPGE010021698">
    <property type="protein sequence ID" value="CAI2379828.1"/>
    <property type="molecule type" value="Genomic_DNA"/>
</dbReference>